<gene>
    <name evidence="6" type="ORF">WJX74_009626</name>
</gene>
<organism evidence="6 7">
    <name type="scientific">Apatococcus lobatus</name>
    <dbReference type="NCBI Taxonomy" id="904363"/>
    <lineage>
        <taxon>Eukaryota</taxon>
        <taxon>Viridiplantae</taxon>
        <taxon>Chlorophyta</taxon>
        <taxon>core chlorophytes</taxon>
        <taxon>Trebouxiophyceae</taxon>
        <taxon>Chlorellales</taxon>
        <taxon>Chlorellaceae</taxon>
        <taxon>Apatococcus</taxon>
    </lineage>
</organism>
<evidence type="ECO:0000256" key="2">
    <source>
        <dbReference type="ARBA" id="ARBA00022801"/>
    </source>
</evidence>
<keyword evidence="7" id="KW-1185">Reference proteome</keyword>
<dbReference type="PROSITE" id="PS00126">
    <property type="entry name" value="PDEASE_I_1"/>
    <property type="match status" value="1"/>
</dbReference>
<sequence>MLDCIVTPCWLHRPEPGKPYCNVLWANKAAQERFGPPRTQGERVMLVDSFSAGPFNVCKAIMTGLHHHCVVKGGRMSHTVDPRNALLQVFSSINPEETLINLSDGPFPLIVNGEATTVCISQATDVFESSNPNTIMTAMMQKQSPIHSYLFDENGHLLLANLHALNKWKLEGDRIKDFRVEQLLKENGEDRPELAAAAVKAIFVDMQKSHRITLCSPDSDGLQRWTQYDMWPVSNHVPGFEAPAMLVSTLNVTHQRELELQLEAAKDQLQRHNISLEASKQQLEADQVKLKAQEAALKARLKQALQMPNLPKTNVDTVTVADKAIHLLDTMIEGGAPELEEMVAVRNAMVRETDLRQPMDLGQQLLHSSGLSDDVGQAMVDLLQGDSHSSAKQVAKALKTAQAAGAGAPHKHHQSRLFDGPRRLSREVSQRLYTCLSRRSSAETESLRRASTEREGVADAGQHPGYVDATIVPHVEALLQEAAHSWSFSIFDLAEASMNRPLSTLGFFLLKGSGLMNAFQLQEDIVAGFLQQIEKGYVDNPYHSAIHAAGVLQMLHMLIQNGLVQSGVLDETMQLSCYLAAICHDYAHPGLTNDFLIKTRHRTALVYNDISPLESMHVSNSFQVMYASSGPTFVDPIAPDARNLLRASIIELILGTDMKKHFSTLSRFQAILPKPKGIIDPGGFSITMDEIVSRPAPAAECPPLSGLTPEQKLLVAQVALKAADVAHLAAPLDIHKRWTSQLKEEFFRQGDRERSLNMKISPLMDREESAGMAKSQVGFFEIVALPLFKGYVELIPTAKPMLDGVMANYECWHGLQKV</sequence>
<dbReference type="Proteomes" id="UP001438707">
    <property type="component" value="Unassembled WGS sequence"/>
</dbReference>
<reference evidence="6 7" key="1">
    <citation type="journal article" date="2024" name="Nat. Commun.">
        <title>Phylogenomics reveals the evolutionary origins of lichenization in chlorophyte algae.</title>
        <authorList>
            <person name="Puginier C."/>
            <person name="Libourel C."/>
            <person name="Otte J."/>
            <person name="Skaloud P."/>
            <person name="Haon M."/>
            <person name="Grisel S."/>
            <person name="Petersen M."/>
            <person name="Berrin J.G."/>
            <person name="Delaux P.M."/>
            <person name="Dal Grande F."/>
            <person name="Keller J."/>
        </authorList>
    </citation>
    <scope>NUCLEOTIDE SEQUENCE [LARGE SCALE GENOMIC DNA]</scope>
    <source>
        <strain evidence="6 7">SAG 2145</strain>
    </source>
</reference>
<keyword evidence="2 3" id="KW-0378">Hydrolase</keyword>
<evidence type="ECO:0000256" key="4">
    <source>
        <dbReference type="SAM" id="Coils"/>
    </source>
</evidence>
<dbReference type="SMART" id="SM00471">
    <property type="entry name" value="HDc"/>
    <property type="match status" value="1"/>
</dbReference>
<evidence type="ECO:0000256" key="1">
    <source>
        <dbReference type="ARBA" id="ARBA00022723"/>
    </source>
</evidence>
<dbReference type="Pfam" id="PF00233">
    <property type="entry name" value="PDEase_I"/>
    <property type="match status" value="1"/>
</dbReference>
<dbReference type="GO" id="GO:0046872">
    <property type="term" value="F:metal ion binding"/>
    <property type="evidence" value="ECO:0007669"/>
    <property type="project" value="UniProtKB-KW"/>
</dbReference>
<dbReference type="GO" id="GO:0004114">
    <property type="term" value="F:3',5'-cyclic-nucleotide phosphodiesterase activity"/>
    <property type="evidence" value="ECO:0007669"/>
    <property type="project" value="InterPro"/>
</dbReference>
<keyword evidence="4" id="KW-0175">Coiled coil</keyword>
<dbReference type="PROSITE" id="PS51845">
    <property type="entry name" value="PDEASE_I_2"/>
    <property type="match status" value="1"/>
</dbReference>
<comment type="cofactor">
    <cofactor evidence="3">
        <name>a divalent metal cation</name>
        <dbReference type="ChEBI" id="CHEBI:60240"/>
    </cofactor>
    <text evidence="3">Binds 2 divalent metal cations per subunit. Site 1 may preferentially bind zinc ions, while site 2 has a preference for magnesium and/or manganese ions.</text>
</comment>
<accession>A0AAW1SBS9</accession>
<dbReference type="InterPro" id="IPR003607">
    <property type="entry name" value="HD/PDEase_dom"/>
</dbReference>
<dbReference type="InterPro" id="IPR002073">
    <property type="entry name" value="PDEase_catalytic_dom"/>
</dbReference>
<feature type="coiled-coil region" evidence="4">
    <location>
        <begin position="255"/>
        <end position="300"/>
    </location>
</feature>
<keyword evidence="1 3" id="KW-0479">Metal-binding</keyword>
<dbReference type="Gene3D" id="1.10.1300.10">
    <property type="entry name" value="3'5'-cyclic nucleotide phosphodiesterase, catalytic domain"/>
    <property type="match status" value="1"/>
</dbReference>
<proteinExistence type="inferred from homology"/>
<dbReference type="InterPro" id="IPR023174">
    <property type="entry name" value="PDEase_CS"/>
</dbReference>
<comment type="caution">
    <text evidence="6">The sequence shown here is derived from an EMBL/GenBank/DDBJ whole genome shotgun (WGS) entry which is preliminary data.</text>
</comment>
<evidence type="ECO:0000256" key="3">
    <source>
        <dbReference type="RuleBase" id="RU363067"/>
    </source>
</evidence>
<evidence type="ECO:0000313" key="7">
    <source>
        <dbReference type="Proteomes" id="UP001438707"/>
    </source>
</evidence>
<name>A0AAW1SBS9_9CHLO</name>
<dbReference type="PANTHER" id="PTHR11347">
    <property type="entry name" value="CYCLIC NUCLEOTIDE PHOSPHODIESTERASE"/>
    <property type="match status" value="1"/>
</dbReference>
<dbReference type="CDD" id="cd00077">
    <property type="entry name" value="HDc"/>
    <property type="match status" value="1"/>
</dbReference>
<dbReference type="EC" id="3.1.4.-" evidence="3"/>
<dbReference type="EMBL" id="JALJOS010000002">
    <property type="protein sequence ID" value="KAK9843277.1"/>
    <property type="molecule type" value="Genomic_DNA"/>
</dbReference>
<evidence type="ECO:0000259" key="5">
    <source>
        <dbReference type="PROSITE" id="PS51845"/>
    </source>
</evidence>
<dbReference type="SUPFAM" id="SSF109604">
    <property type="entry name" value="HD-domain/PDEase-like"/>
    <property type="match status" value="1"/>
</dbReference>
<protein>
    <recommendedName>
        <fullName evidence="3">Phosphodiesterase</fullName>
        <ecNumber evidence="3">3.1.4.-</ecNumber>
    </recommendedName>
</protein>
<dbReference type="InterPro" id="IPR036971">
    <property type="entry name" value="PDEase_catalytic_dom_sf"/>
</dbReference>
<dbReference type="GO" id="GO:0007165">
    <property type="term" value="P:signal transduction"/>
    <property type="evidence" value="ECO:0007669"/>
    <property type="project" value="InterPro"/>
</dbReference>
<dbReference type="AlphaFoldDB" id="A0AAW1SBS9"/>
<comment type="similarity">
    <text evidence="3">Belongs to the cyclic nucleotide phosphodiesterase family.</text>
</comment>
<feature type="domain" description="PDEase" evidence="5">
    <location>
        <begin position="467"/>
        <end position="818"/>
    </location>
</feature>
<evidence type="ECO:0000313" key="6">
    <source>
        <dbReference type="EMBL" id="KAK9843277.1"/>
    </source>
</evidence>